<proteinExistence type="inferred from homology"/>
<sequence>MMELKNVNKLMTAMEEKLAKLSYDDTSKMDMDIFRNLYYQFLTEPSTINWNEMKNIKEEIKIDHNSLPDVESSTEVKNILSKIAVIKLNGGLGTTMGCKGPKSLIPVKEGKTFLEIAVLQNKALNVRYGTKVPIYLLNSFNTEEATENFKHVMKDKIDFKVFNQSKCPRIYEDTLMPVPNSFDDLNEEAWYPPGHGNILHSLVNTGILDKLLEEGKEIVFISNIDNTGAYVDVKIAKTMVDGKADYIMEVTDKTLMDTKGGTLIEINDRVMHLEMPQVPKNHIDEFCSLSQFKIFNTNNIWINLKKIKEKIDTIKMEIIVNKKKLKNGRSVIQLETSIGGAIRNFEKCLAVHVDRHRFLPVKKTQDLMVIMSNLYILDEDYILRMVENRSIKMTPIIKLSSEFNYVSEFLKRIPVIPDIKDLVRLTIKGDVTFGKDVVLKGDIIIISDKNSSLHITQGSVIENKLCRGSFELFEN</sequence>
<comment type="function">
    <text evidence="7">UTP--glucose-1-phosphate uridylyltransferase catalyzing the conversion of glucose-1-phosphate into UDP-glucose, a crucial precursor for the production of glycogen.</text>
</comment>
<dbReference type="STRING" id="75913.A0A0K0FLG3"/>
<dbReference type="Proteomes" id="UP000035680">
    <property type="component" value="Unassembled WGS sequence"/>
</dbReference>
<reference evidence="13" key="2">
    <citation type="submission" date="2015-08" db="UniProtKB">
        <authorList>
            <consortium name="WormBaseParasite"/>
        </authorList>
    </citation>
    <scope>IDENTIFICATION</scope>
</reference>
<keyword evidence="5 9" id="KW-0808">Transferase</keyword>
<feature type="binding site" evidence="11">
    <location>
        <position position="362"/>
    </location>
    <ligand>
        <name>UTP</name>
        <dbReference type="ChEBI" id="CHEBI:46398"/>
    </ligand>
</feature>
<evidence type="ECO:0000256" key="3">
    <source>
        <dbReference type="ARBA" id="ARBA00012415"/>
    </source>
</evidence>
<organism evidence="12 13">
    <name type="scientific">Strongyloides venezuelensis</name>
    <name type="common">Threadworm</name>
    <dbReference type="NCBI Taxonomy" id="75913"/>
    <lineage>
        <taxon>Eukaryota</taxon>
        <taxon>Metazoa</taxon>
        <taxon>Ecdysozoa</taxon>
        <taxon>Nematoda</taxon>
        <taxon>Chromadorea</taxon>
        <taxon>Rhabditida</taxon>
        <taxon>Tylenchina</taxon>
        <taxon>Panagrolaimomorpha</taxon>
        <taxon>Strongyloidoidea</taxon>
        <taxon>Strongyloididae</taxon>
        <taxon>Strongyloides</taxon>
    </lineage>
</organism>
<dbReference type="InterPro" id="IPR029044">
    <property type="entry name" value="Nucleotide-diphossugar_trans"/>
</dbReference>
<feature type="binding site" evidence="11">
    <location>
        <position position="225"/>
    </location>
    <ligand>
        <name>UTP</name>
        <dbReference type="ChEBI" id="CHEBI:46398"/>
    </ligand>
</feature>
<dbReference type="UniPathway" id="UPA00164"/>
<protein>
    <recommendedName>
        <fullName evidence="4 9">UTP--glucose-1-phosphate uridylyltransferase</fullName>
        <ecNumber evidence="3 9">2.7.7.9</ecNumber>
    </recommendedName>
</protein>
<comment type="similarity">
    <text evidence="1 9">Belongs to the UDPGP type 1 family.</text>
</comment>
<accession>A0A0K0FLG3</accession>
<dbReference type="Pfam" id="PF01704">
    <property type="entry name" value="UDPGP"/>
    <property type="match status" value="1"/>
</dbReference>
<dbReference type="EC" id="2.7.7.9" evidence="3 9"/>
<dbReference type="FunFam" id="2.160.10.10:FF:000001">
    <property type="entry name" value="UTP--glucose-1-phosphate uridylyltransferase"/>
    <property type="match status" value="1"/>
</dbReference>
<dbReference type="WBParaSite" id="SVE_0987800.1">
    <property type="protein sequence ID" value="SVE_0987800.1"/>
    <property type="gene ID" value="SVE_0987800"/>
</dbReference>
<dbReference type="GO" id="GO:0005978">
    <property type="term" value="P:glycogen biosynthetic process"/>
    <property type="evidence" value="ECO:0007669"/>
    <property type="project" value="UniProtKB-UniPathway"/>
</dbReference>
<feature type="binding site" evidence="11">
    <location>
        <position position="194"/>
    </location>
    <ligand>
        <name>UTP</name>
        <dbReference type="ChEBI" id="CHEBI:46398"/>
    </ligand>
</feature>
<feature type="binding site" evidence="11">
    <location>
        <position position="164"/>
    </location>
    <ligand>
        <name>UTP</name>
        <dbReference type="ChEBI" id="CHEBI:46398"/>
    </ligand>
</feature>
<evidence type="ECO:0000256" key="5">
    <source>
        <dbReference type="ARBA" id="ARBA00022679"/>
    </source>
</evidence>
<evidence type="ECO:0000256" key="7">
    <source>
        <dbReference type="ARBA" id="ARBA00023579"/>
    </source>
</evidence>
<reference evidence="12" key="1">
    <citation type="submission" date="2014-07" db="EMBL/GenBank/DDBJ databases">
        <authorList>
            <person name="Martin A.A"/>
            <person name="De Silva N."/>
        </authorList>
    </citation>
    <scope>NUCLEOTIDE SEQUENCE</scope>
</reference>
<feature type="binding site" evidence="11">
    <location>
        <position position="102"/>
    </location>
    <ligand>
        <name>UTP</name>
        <dbReference type="ChEBI" id="CHEBI:46398"/>
    </ligand>
</feature>
<keyword evidence="6 9" id="KW-0548">Nucleotidyltransferase</keyword>
<dbReference type="SUPFAM" id="SSF53448">
    <property type="entry name" value="Nucleotide-diphospho-sugar transferases"/>
    <property type="match status" value="1"/>
</dbReference>
<name>A0A0K0FLG3_STRVS</name>
<dbReference type="FunFam" id="3.90.550.10:FF:000002">
    <property type="entry name" value="UTP--glucose-1-phosphate uridylyltransferase"/>
    <property type="match status" value="1"/>
</dbReference>
<dbReference type="PANTHER" id="PTHR43511">
    <property type="match status" value="1"/>
</dbReference>
<evidence type="ECO:0000313" key="12">
    <source>
        <dbReference type="Proteomes" id="UP000035680"/>
    </source>
</evidence>
<evidence type="ECO:0000256" key="1">
    <source>
        <dbReference type="ARBA" id="ARBA00010401"/>
    </source>
</evidence>
<dbReference type="Gene3D" id="3.90.550.10">
    <property type="entry name" value="Spore Coat Polysaccharide Biosynthesis Protein SpsA, Chain A"/>
    <property type="match status" value="1"/>
</dbReference>
<evidence type="ECO:0000256" key="2">
    <source>
        <dbReference type="ARBA" id="ARBA00011823"/>
    </source>
</evidence>
<comment type="subunit">
    <text evidence="2">Homooctamer.</text>
</comment>
<dbReference type="CDD" id="cd00897">
    <property type="entry name" value="UGPase_euk"/>
    <property type="match status" value="1"/>
</dbReference>
<evidence type="ECO:0000256" key="9">
    <source>
        <dbReference type="PIRNR" id="PIRNR000806"/>
    </source>
</evidence>
<dbReference type="InterPro" id="IPR002618">
    <property type="entry name" value="UDPGP_fam"/>
</dbReference>
<dbReference type="GO" id="GO:0006011">
    <property type="term" value="P:UDP-alpha-D-glucose metabolic process"/>
    <property type="evidence" value="ECO:0007669"/>
    <property type="project" value="UniProtKB-UniRule"/>
</dbReference>
<evidence type="ECO:0000256" key="4">
    <source>
        <dbReference type="ARBA" id="ARBA00019048"/>
    </source>
</evidence>
<evidence type="ECO:0000256" key="6">
    <source>
        <dbReference type="ARBA" id="ARBA00022695"/>
    </source>
</evidence>
<dbReference type="GO" id="GO:0003983">
    <property type="term" value="F:UTP:glucose-1-phosphate uridylyltransferase activity"/>
    <property type="evidence" value="ECO:0007669"/>
    <property type="project" value="UniProtKB-EC"/>
</dbReference>
<evidence type="ECO:0000256" key="11">
    <source>
        <dbReference type="PIRSR" id="PIRSR000806-2"/>
    </source>
</evidence>
<evidence type="ECO:0000313" key="13">
    <source>
        <dbReference type="WBParaSite" id="SVE_0987800.1"/>
    </source>
</evidence>
<feature type="binding site" evidence="10">
    <location>
        <position position="195"/>
    </location>
    <ligand>
        <name>substrate</name>
    </ligand>
</feature>
<dbReference type="PIRSF" id="PIRSF000806">
    <property type="entry name" value="UDPGP"/>
    <property type="match status" value="1"/>
</dbReference>
<dbReference type="AlphaFoldDB" id="A0A0K0FLG3"/>
<evidence type="ECO:0000256" key="10">
    <source>
        <dbReference type="PIRSR" id="PIRSR000806-1"/>
    </source>
</evidence>
<dbReference type="InterPro" id="IPR016267">
    <property type="entry name" value="UDPGP_trans"/>
</dbReference>
<evidence type="ECO:0000256" key="8">
    <source>
        <dbReference type="ARBA" id="ARBA00047432"/>
    </source>
</evidence>
<comment type="catalytic activity">
    <reaction evidence="8">
        <text>alpha-D-glucose 1-phosphate + UTP + H(+) = UDP-alpha-D-glucose + diphosphate</text>
        <dbReference type="Rhea" id="RHEA:19889"/>
        <dbReference type="ChEBI" id="CHEBI:15378"/>
        <dbReference type="ChEBI" id="CHEBI:33019"/>
        <dbReference type="ChEBI" id="CHEBI:46398"/>
        <dbReference type="ChEBI" id="CHEBI:58601"/>
        <dbReference type="ChEBI" id="CHEBI:58885"/>
        <dbReference type="EC" id="2.7.7.9"/>
    </reaction>
    <physiologicalReaction direction="left-to-right" evidence="8">
        <dbReference type="Rhea" id="RHEA:19890"/>
    </physiologicalReaction>
</comment>
<keyword evidence="12" id="KW-1185">Reference proteome</keyword>
<dbReference type="Gene3D" id="2.160.10.10">
    <property type="entry name" value="Hexapeptide repeat proteins"/>
    <property type="match status" value="1"/>
</dbReference>